<dbReference type="AlphaFoldDB" id="A0A1M6D5B3"/>
<dbReference type="InterPro" id="IPR019999">
    <property type="entry name" value="Anth_synth_I-like"/>
</dbReference>
<comment type="cofactor">
    <cofactor evidence="1 15">
        <name>Mg(2+)</name>
        <dbReference type="ChEBI" id="CHEBI:18420"/>
    </cofactor>
</comment>
<dbReference type="EMBL" id="FQYO01000002">
    <property type="protein sequence ID" value="SHI68462.1"/>
    <property type="molecule type" value="Genomic_DNA"/>
</dbReference>
<accession>A0A1M6D5B3</accession>
<comment type="function">
    <text evidence="13 15">Part of a heterotetrameric complex that catalyzes the two-step biosynthesis of anthranilate, an intermediate in the biosynthesis of L-tryptophan. In the first step, the glutamine-binding beta subunit (TrpG) of anthranilate synthase (AS) provides the glutamine amidotransferase activity which generates ammonia as a substrate that, along with chorismate, is used in the second step, catalyzed by the large alpha subunit of AS (TrpE) to produce anthranilate. In the absence of TrpG, TrpE can synthesize anthranilate directly from chorismate and high concentrations of ammonia.</text>
</comment>
<organism evidence="18 19">
    <name type="scientific">Wenxinia saemankumensis</name>
    <dbReference type="NCBI Taxonomy" id="1447782"/>
    <lineage>
        <taxon>Bacteria</taxon>
        <taxon>Pseudomonadati</taxon>
        <taxon>Pseudomonadota</taxon>
        <taxon>Alphaproteobacteria</taxon>
        <taxon>Rhodobacterales</taxon>
        <taxon>Roseobacteraceae</taxon>
        <taxon>Wenxinia</taxon>
    </lineage>
</organism>
<evidence type="ECO:0000256" key="7">
    <source>
        <dbReference type="ARBA" id="ARBA00022605"/>
    </source>
</evidence>
<comment type="subunit">
    <text evidence="4 15">Heterotetramer consisting of two non-identical subunits: a beta subunit (TrpG) and a large alpha subunit (TrpE).</text>
</comment>
<evidence type="ECO:0000256" key="6">
    <source>
        <dbReference type="ARBA" id="ARBA00020653"/>
    </source>
</evidence>
<dbReference type="GO" id="GO:0046872">
    <property type="term" value="F:metal ion binding"/>
    <property type="evidence" value="ECO:0007669"/>
    <property type="project" value="UniProtKB-KW"/>
</dbReference>
<evidence type="ECO:0000256" key="14">
    <source>
        <dbReference type="ARBA" id="ARBA00047683"/>
    </source>
</evidence>
<comment type="pathway">
    <text evidence="2 15">Amino-acid biosynthesis; L-tryptophan biosynthesis; L-tryptophan from chorismate: step 1/5.</text>
</comment>
<feature type="domain" description="Chorismate-utilising enzyme C-terminal" evidence="16">
    <location>
        <begin position="231"/>
        <end position="484"/>
    </location>
</feature>
<evidence type="ECO:0000256" key="1">
    <source>
        <dbReference type="ARBA" id="ARBA00001946"/>
    </source>
</evidence>
<dbReference type="UniPathway" id="UPA00035">
    <property type="reaction ID" value="UER00040"/>
</dbReference>
<evidence type="ECO:0000256" key="11">
    <source>
        <dbReference type="ARBA" id="ARBA00023141"/>
    </source>
</evidence>
<dbReference type="GO" id="GO:0000162">
    <property type="term" value="P:L-tryptophan biosynthetic process"/>
    <property type="evidence" value="ECO:0007669"/>
    <property type="project" value="UniProtKB-UniPathway"/>
</dbReference>
<evidence type="ECO:0000256" key="8">
    <source>
        <dbReference type="ARBA" id="ARBA00022723"/>
    </source>
</evidence>
<proteinExistence type="inferred from homology"/>
<dbReference type="PANTHER" id="PTHR11236">
    <property type="entry name" value="AMINOBENZOATE/ANTHRANILATE SYNTHASE"/>
    <property type="match status" value="1"/>
</dbReference>
<evidence type="ECO:0000256" key="4">
    <source>
        <dbReference type="ARBA" id="ARBA00011575"/>
    </source>
</evidence>
<evidence type="ECO:0000256" key="10">
    <source>
        <dbReference type="ARBA" id="ARBA00022842"/>
    </source>
</evidence>
<dbReference type="InterPro" id="IPR005256">
    <property type="entry name" value="Anth_synth_I_PabB"/>
</dbReference>
<evidence type="ECO:0000259" key="16">
    <source>
        <dbReference type="Pfam" id="PF00425"/>
    </source>
</evidence>
<comment type="catalytic activity">
    <reaction evidence="14 15">
        <text>chorismate + L-glutamine = anthranilate + pyruvate + L-glutamate + H(+)</text>
        <dbReference type="Rhea" id="RHEA:21732"/>
        <dbReference type="ChEBI" id="CHEBI:15361"/>
        <dbReference type="ChEBI" id="CHEBI:15378"/>
        <dbReference type="ChEBI" id="CHEBI:16567"/>
        <dbReference type="ChEBI" id="CHEBI:29748"/>
        <dbReference type="ChEBI" id="CHEBI:29985"/>
        <dbReference type="ChEBI" id="CHEBI:58359"/>
        <dbReference type="EC" id="4.1.3.27"/>
    </reaction>
</comment>
<dbReference type="NCBIfam" id="TIGR00564">
    <property type="entry name" value="trpE_most"/>
    <property type="match status" value="1"/>
</dbReference>
<name>A0A1M6D5B3_9RHOB</name>
<keyword evidence="11 15" id="KW-0057">Aromatic amino acid biosynthesis</keyword>
<comment type="similarity">
    <text evidence="3 15">Belongs to the anthranilate synthase component I family.</text>
</comment>
<evidence type="ECO:0000259" key="17">
    <source>
        <dbReference type="Pfam" id="PF04715"/>
    </source>
</evidence>
<dbReference type="OrthoDB" id="9803598at2"/>
<dbReference type="InterPro" id="IPR006805">
    <property type="entry name" value="Anth_synth_I_N"/>
</dbReference>
<dbReference type="Proteomes" id="UP000184292">
    <property type="component" value="Unassembled WGS sequence"/>
</dbReference>
<evidence type="ECO:0000256" key="2">
    <source>
        <dbReference type="ARBA" id="ARBA00004873"/>
    </source>
</evidence>
<keyword evidence="12 15" id="KW-0456">Lyase</keyword>
<evidence type="ECO:0000256" key="9">
    <source>
        <dbReference type="ARBA" id="ARBA00022822"/>
    </source>
</evidence>
<evidence type="ECO:0000256" key="3">
    <source>
        <dbReference type="ARBA" id="ARBA00009562"/>
    </source>
</evidence>
<reference evidence="18 19" key="1">
    <citation type="submission" date="2016-11" db="EMBL/GenBank/DDBJ databases">
        <authorList>
            <person name="Jaros S."/>
            <person name="Januszkiewicz K."/>
            <person name="Wedrychowicz H."/>
        </authorList>
    </citation>
    <scope>NUCLEOTIDE SEQUENCE [LARGE SCALE GENOMIC DNA]</scope>
    <source>
        <strain evidence="18 19">DSM 100565</strain>
    </source>
</reference>
<evidence type="ECO:0000313" key="18">
    <source>
        <dbReference type="EMBL" id="SHI68462.1"/>
    </source>
</evidence>
<dbReference type="Gene3D" id="3.60.120.10">
    <property type="entry name" value="Anthranilate synthase"/>
    <property type="match status" value="1"/>
</dbReference>
<evidence type="ECO:0000256" key="15">
    <source>
        <dbReference type="RuleBase" id="RU364045"/>
    </source>
</evidence>
<feature type="domain" description="Anthranilate synthase component I N-terminal" evidence="17">
    <location>
        <begin position="30"/>
        <end position="173"/>
    </location>
</feature>
<evidence type="ECO:0000256" key="12">
    <source>
        <dbReference type="ARBA" id="ARBA00023239"/>
    </source>
</evidence>
<protein>
    <recommendedName>
        <fullName evidence="6 15">Anthranilate synthase component 1</fullName>
        <ecNumber evidence="5 15">4.1.3.27</ecNumber>
    </recommendedName>
</protein>
<dbReference type="Pfam" id="PF00425">
    <property type="entry name" value="Chorismate_bind"/>
    <property type="match status" value="1"/>
</dbReference>
<sequence length="504" mass="54813">MAAPLPDFESFRAGYEAGRNQVVWTRLAADLDTPVSLMLKLSGAGTNSFVLESVTGGEVRGRYSIVGLNPDLIWECRGTSSRVNRAARYDDGAWQDCAEDPLTALRAIIAESRIDLPEDLPAASAGLFGYLGYDMIRLVEHLPHVNPDPIGLPDAVLVRPSVVAVLDGVKGDVILVAPAWAGSGMSARAAYAQSAERVMDARAALDRPVPTDARALADPHPEAAPVSNFTREGYHAVVERAKEYIRAGDIFQVVPSQRWTQDFREPPFALYRSLRRTNPSPFMFYFNFGPFQVVGASPEILVRVFGSEVTIRPIAGTRPRGATPAEDKLNEESLMADEKELAEHLMLLDLGRNDVGRVARIGTVTPTERFIVERYSHVMHIVSNVVGELSSEHDALSALLAGMPAGTVSGAPKVRAMEIIDELEPEKRGVYGGGCGYFSANGDMDMCIALRTAVLKDEKLYIQAGGGVVYDSDPEAEYMETVHKSNAIRRAAEDATRFHGDGNR</sequence>
<dbReference type="SUPFAM" id="SSF56322">
    <property type="entry name" value="ADC synthase"/>
    <property type="match status" value="1"/>
</dbReference>
<dbReference type="InterPro" id="IPR015890">
    <property type="entry name" value="Chorismate_C"/>
</dbReference>
<dbReference type="STRING" id="1447782.SAMN05444417_1530"/>
<evidence type="ECO:0000256" key="5">
    <source>
        <dbReference type="ARBA" id="ARBA00012266"/>
    </source>
</evidence>
<dbReference type="PANTHER" id="PTHR11236:SF48">
    <property type="entry name" value="ISOCHORISMATE SYNTHASE MENF"/>
    <property type="match status" value="1"/>
</dbReference>
<keyword evidence="10 15" id="KW-0460">Magnesium</keyword>
<evidence type="ECO:0000313" key="19">
    <source>
        <dbReference type="Proteomes" id="UP000184292"/>
    </source>
</evidence>
<keyword evidence="19" id="KW-1185">Reference proteome</keyword>
<dbReference type="Pfam" id="PF04715">
    <property type="entry name" value="Anth_synt_I_N"/>
    <property type="match status" value="1"/>
</dbReference>
<keyword evidence="9 15" id="KW-0822">Tryptophan biosynthesis</keyword>
<dbReference type="EC" id="4.1.3.27" evidence="5 15"/>
<dbReference type="InterPro" id="IPR005801">
    <property type="entry name" value="ADC_synthase"/>
</dbReference>
<dbReference type="PRINTS" id="PR00095">
    <property type="entry name" value="ANTSNTHASEI"/>
</dbReference>
<evidence type="ECO:0000256" key="13">
    <source>
        <dbReference type="ARBA" id="ARBA00025634"/>
    </source>
</evidence>
<keyword evidence="7 15" id="KW-0028">Amino-acid biosynthesis</keyword>
<gene>
    <name evidence="15" type="primary">trpE</name>
    <name evidence="18" type="ORF">SAMN05444417_1530</name>
</gene>
<keyword evidence="8 15" id="KW-0479">Metal-binding</keyword>
<dbReference type="GO" id="GO:0004049">
    <property type="term" value="F:anthranilate synthase activity"/>
    <property type="evidence" value="ECO:0007669"/>
    <property type="project" value="UniProtKB-EC"/>
</dbReference>
<dbReference type="RefSeq" id="WP_073327590.1">
    <property type="nucleotide sequence ID" value="NZ_FQYO01000002.1"/>
</dbReference>